<dbReference type="InterPro" id="IPR043154">
    <property type="entry name" value="Sec-1-like_dom1"/>
</dbReference>
<reference evidence="3 4" key="1">
    <citation type="submission" date="2024-10" db="EMBL/GenBank/DDBJ databases">
        <title>Updated reference genomes for cyclostephanoid diatoms.</title>
        <authorList>
            <person name="Roberts W.R."/>
            <person name="Alverson A.J."/>
        </authorList>
    </citation>
    <scope>NUCLEOTIDE SEQUENCE [LARGE SCALE GENOMIC DNA]</scope>
    <source>
        <strain evidence="3 4">AJA232-27</strain>
    </source>
</reference>
<evidence type="ECO:0000256" key="2">
    <source>
        <dbReference type="SAM" id="MobiDB-lite"/>
    </source>
</evidence>
<keyword evidence="4" id="KW-1185">Reference proteome</keyword>
<dbReference type="Gene3D" id="3.40.50.2060">
    <property type="match status" value="1"/>
</dbReference>
<evidence type="ECO:0000313" key="3">
    <source>
        <dbReference type="EMBL" id="KAL3768699.1"/>
    </source>
</evidence>
<comment type="caution">
    <text evidence="3">The sequence shown here is derived from an EMBL/GenBank/DDBJ whole genome shotgun (WGS) entry which is preliminary data.</text>
</comment>
<protein>
    <submittedName>
        <fullName evidence="3">Uncharacterized protein</fullName>
    </submittedName>
</protein>
<dbReference type="InterPro" id="IPR043127">
    <property type="entry name" value="Sec-1-like_dom3a"/>
</dbReference>
<evidence type="ECO:0000313" key="4">
    <source>
        <dbReference type="Proteomes" id="UP001530293"/>
    </source>
</evidence>
<dbReference type="Proteomes" id="UP001530293">
    <property type="component" value="Unassembled WGS sequence"/>
</dbReference>
<dbReference type="AlphaFoldDB" id="A0ABD3MXW2"/>
<name>A0ABD3MXW2_9STRA</name>
<proteinExistence type="inferred from homology"/>
<organism evidence="3 4">
    <name type="scientific">Discostella pseudostelligera</name>
    <dbReference type="NCBI Taxonomy" id="259834"/>
    <lineage>
        <taxon>Eukaryota</taxon>
        <taxon>Sar</taxon>
        <taxon>Stramenopiles</taxon>
        <taxon>Ochrophyta</taxon>
        <taxon>Bacillariophyta</taxon>
        <taxon>Coscinodiscophyceae</taxon>
        <taxon>Thalassiosirophycidae</taxon>
        <taxon>Stephanodiscales</taxon>
        <taxon>Stephanodiscaceae</taxon>
        <taxon>Discostella</taxon>
    </lineage>
</organism>
<dbReference type="EMBL" id="JALLBG020000062">
    <property type="protein sequence ID" value="KAL3768699.1"/>
    <property type="molecule type" value="Genomic_DNA"/>
</dbReference>
<accession>A0ABD3MXW2</accession>
<dbReference type="PANTHER" id="PTHR11679">
    <property type="entry name" value="VESICLE PROTEIN SORTING-ASSOCIATED"/>
    <property type="match status" value="1"/>
</dbReference>
<feature type="region of interest" description="Disordered" evidence="2">
    <location>
        <begin position="26"/>
        <end position="51"/>
    </location>
</feature>
<dbReference type="Pfam" id="PF00995">
    <property type="entry name" value="Sec1"/>
    <property type="match status" value="1"/>
</dbReference>
<dbReference type="PIRSF" id="PIRSF005715">
    <property type="entry name" value="VPS45_Sec1"/>
    <property type="match status" value="1"/>
</dbReference>
<sequence>MTTRTSGIGGSSSILPTSVRKKKYSSSSAALSSSSMSSSNTSSNSDRNSNNNNAVAVSAVATKPSLRDIVQQHLLQDVFEASNAVIQQNQGGGSGGGGVSSSSSWMVLVVDPESLRVISSSIGMYNLMEHHVSIVEDLLKKRAPFRDQAVLYLVEPNEGSVAKIIEDWTPSSNKKGGSSGPLYGNTVFLYFLGHLPDNLFTQIKHCKELVKRIKVLKEVNIDFLIKESRAFHFDMGKSSPIYTSLYTTTTTTSSSSVSMNPFHHRIISKLVTVCATLNEYPHVRFHHTNELCKQLSFLFQQKMNEFVGSNDTWWYHGDGLHPNTSRATLLLLDRKEDCLSPLMHEFTYEAMVNDLLSIEDDRITYESVNAGTAKEGTTPETTTKMDALLNENDEVWVELRGKHIADVIQTLSTKIRDIVNSSSGSALGSSAKGNGKALSINQMAKALKALPEYREIMSKLSQHMQIAHQCMDAFNQQKLLELSDLEQTLATGKTDEGRNPKLKELLGQVVEYFRKQPNSYMRWRLLAIVIVSQRGVSSASDLQKLLQEANLSREELSTLHNLEKMGCPLVRVNDGNNKSGASSKLAKLREVRVSSFGGSGAVESESEYSSSRYVCLLKSILEDAASGTLSVEEYPSVMPLPDAEAVLGGSATASALSVRKKTESGIWKTDKGKKKAHGGRQIVFMVGGMCYSEMRSAREVMNTTGKEIIIGSTRCIAPKDFAKDLYSLG</sequence>
<gene>
    <name evidence="3" type="ORF">ACHAWU_006800</name>
</gene>
<dbReference type="InterPro" id="IPR036045">
    <property type="entry name" value="Sec1-like_sf"/>
</dbReference>
<dbReference type="Gene3D" id="3.90.830.10">
    <property type="entry name" value="Syntaxin Binding Protein 1, Chain A, domain 2"/>
    <property type="match status" value="1"/>
</dbReference>
<dbReference type="Gene3D" id="1.25.40.60">
    <property type="match status" value="1"/>
</dbReference>
<dbReference type="InterPro" id="IPR001619">
    <property type="entry name" value="Sec1-like"/>
</dbReference>
<dbReference type="SUPFAM" id="SSF56815">
    <property type="entry name" value="Sec1/munc18-like (SM) proteins"/>
    <property type="match status" value="1"/>
</dbReference>
<comment type="similarity">
    <text evidence="1">Belongs to the STXBP/unc-18/SEC1 family.</text>
</comment>
<dbReference type="InterPro" id="IPR027482">
    <property type="entry name" value="Sec1-like_dom2"/>
</dbReference>
<evidence type="ECO:0000256" key="1">
    <source>
        <dbReference type="ARBA" id="ARBA00009884"/>
    </source>
</evidence>
<dbReference type="Gene3D" id="3.40.50.1910">
    <property type="match status" value="1"/>
</dbReference>